<evidence type="ECO:0000259" key="7">
    <source>
        <dbReference type="Pfam" id="PF04042"/>
    </source>
</evidence>
<keyword evidence="4 6" id="KW-0235">DNA replication</keyword>
<dbReference type="Proteomes" id="UP000001744">
    <property type="component" value="Unassembled WGS sequence"/>
</dbReference>
<comment type="subcellular location">
    <subcellularLocation>
        <location evidence="1 6">Nucleus</location>
    </subcellularLocation>
</comment>
<dbReference type="RefSeq" id="XP_002173384.1">
    <property type="nucleotide sequence ID" value="XM_002173348.2"/>
</dbReference>
<dbReference type="OrthoDB" id="336885at2759"/>
<dbReference type="EMBL" id="KE651166">
    <property type="protein sequence ID" value="EEB07091.1"/>
    <property type="molecule type" value="Genomic_DNA"/>
</dbReference>
<dbReference type="GO" id="GO:0006270">
    <property type="term" value="P:DNA replication initiation"/>
    <property type="evidence" value="ECO:0000318"/>
    <property type="project" value="GO_Central"/>
</dbReference>
<evidence type="ECO:0000256" key="5">
    <source>
        <dbReference type="ARBA" id="ARBA00023242"/>
    </source>
</evidence>
<feature type="domain" description="DNA polymerase alpha/delta/epsilon subunit B" evidence="7">
    <location>
        <begin position="308"/>
        <end position="520"/>
    </location>
</feature>
<evidence type="ECO:0000259" key="8">
    <source>
        <dbReference type="Pfam" id="PF22062"/>
    </source>
</evidence>
<dbReference type="GO" id="GO:0003677">
    <property type="term" value="F:DNA binding"/>
    <property type="evidence" value="ECO:0007669"/>
    <property type="project" value="InterPro"/>
</dbReference>
<dbReference type="InterPro" id="IPR054300">
    <property type="entry name" value="OB_DPOA2"/>
</dbReference>
<feature type="domain" description="DNA polymerase alpha subunit B OB" evidence="8">
    <location>
        <begin position="170"/>
        <end position="277"/>
    </location>
</feature>
<gene>
    <name evidence="10" type="primary">spb70</name>
    <name evidence="9" type="ORF">SJAG_02172</name>
</gene>
<dbReference type="PANTHER" id="PTHR23061">
    <property type="entry name" value="DNA POLYMERASE 2 ALPHA 70 KDA SUBUNIT"/>
    <property type="match status" value="1"/>
</dbReference>
<dbReference type="GO" id="GO:0005658">
    <property type="term" value="C:alpha DNA polymerase:primase complex"/>
    <property type="evidence" value="ECO:0000318"/>
    <property type="project" value="GO_Central"/>
</dbReference>
<dbReference type="Pfam" id="PF22062">
    <property type="entry name" value="OB_DPOA2"/>
    <property type="match status" value="1"/>
</dbReference>
<proteinExistence type="inferred from homology"/>
<protein>
    <recommendedName>
        <fullName evidence="3 6">DNA polymerase alpha subunit B</fullName>
    </recommendedName>
</protein>
<dbReference type="Pfam" id="PF04042">
    <property type="entry name" value="DNA_pol_E_B"/>
    <property type="match status" value="1"/>
</dbReference>
<accession>B6K1R0</accession>
<evidence type="ECO:0000313" key="9">
    <source>
        <dbReference type="EMBL" id="EEB07091.1"/>
    </source>
</evidence>
<dbReference type="GeneID" id="7052100"/>
<keyword evidence="5 6" id="KW-0539">Nucleus</keyword>
<evidence type="ECO:0000256" key="2">
    <source>
        <dbReference type="ARBA" id="ARBA00007299"/>
    </source>
</evidence>
<comment type="similarity">
    <text evidence="2 6">Belongs to the DNA polymerase alpha subunit B family.</text>
</comment>
<sequence>MEFPNDPVLSAEKEALLKTCAIDEQEMFFKWESWCIQTGHDADVNLKSFQQFAEALKRQMERKVKAEMKPKVERKTVKHIASMDLGNILGVSTKQNSLQNDPNAVGDSASKPVELSKESGKVLEILHPRPNNAENLNRAEHTTQSVSIVPEFEAAKFHYRYMYQKLQDSSEVLDDRIDAFSELTCQVLGIQDEELANPGELTQDTVIVVGRIVLDSSAPGGRLNAQSILLETSRRLGAGCRVPLRLDNLSGFSIFPGKVVALKGSNPSGKVFTASEFVKIPPLPLATSDAQPTSDDMAVDAMSQNTRVLLASGPWCVRDNFEYTPLRAFVEHVVQEQPDAVILMGPFIDVHHPFIEIGVIPNAKADSVEGIFQQFVTPILSRITCPCILIPHMNELVTDHPVWPQDSLDPNLLKLPSNFKCFPNPSVFSINDTRFGISTNDILLHMSKEELFRSPKHTNLFTRLASNIIQQRHFYPLFPGGSMEKGNSSNLDISHLPLGEFINVTPKILILPSELHHFAKDVENVVSVNPGKATKGVSFGSFARINIAPKEISTDGNTNSNHIHVEIVRL</sequence>
<evidence type="ECO:0000313" key="11">
    <source>
        <dbReference type="Proteomes" id="UP000001744"/>
    </source>
</evidence>
<dbReference type="Gene3D" id="3.60.21.60">
    <property type="match status" value="2"/>
</dbReference>
<dbReference type="InterPro" id="IPR007185">
    <property type="entry name" value="DNA_pol_a/d/e_bsu"/>
</dbReference>
<organism evidence="9 11">
    <name type="scientific">Schizosaccharomyces japonicus (strain yFS275 / FY16936)</name>
    <name type="common">Fission yeast</name>
    <dbReference type="NCBI Taxonomy" id="402676"/>
    <lineage>
        <taxon>Eukaryota</taxon>
        <taxon>Fungi</taxon>
        <taxon>Dikarya</taxon>
        <taxon>Ascomycota</taxon>
        <taxon>Taphrinomycotina</taxon>
        <taxon>Schizosaccharomycetes</taxon>
        <taxon>Schizosaccharomycetales</taxon>
        <taxon>Schizosaccharomycetaceae</taxon>
        <taxon>Schizosaccharomyces</taxon>
    </lineage>
</organism>
<evidence type="ECO:0000313" key="10">
    <source>
        <dbReference type="JaponicusDB" id="SJAG_02172"/>
    </source>
</evidence>
<evidence type="ECO:0000256" key="3">
    <source>
        <dbReference type="ARBA" id="ARBA00018596"/>
    </source>
</evidence>
<reference evidence="9 11" key="1">
    <citation type="journal article" date="2011" name="Science">
        <title>Comparative functional genomics of the fission yeasts.</title>
        <authorList>
            <person name="Rhind N."/>
            <person name="Chen Z."/>
            <person name="Yassour M."/>
            <person name="Thompson D.A."/>
            <person name="Haas B.J."/>
            <person name="Habib N."/>
            <person name="Wapinski I."/>
            <person name="Roy S."/>
            <person name="Lin M.F."/>
            <person name="Heiman D.I."/>
            <person name="Young S.K."/>
            <person name="Furuya K."/>
            <person name="Guo Y."/>
            <person name="Pidoux A."/>
            <person name="Chen H.M."/>
            <person name="Robbertse B."/>
            <person name="Goldberg J.M."/>
            <person name="Aoki K."/>
            <person name="Bayne E.H."/>
            <person name="Berlin A.M."/>
            <person name="Desjardins C.A."/>
            <person name="Dobbs E."/>
            <person name="Dukaj L."/>
            <person name="Fan L."/>
            <person name="FitzGerald M.G."/>
            <person name="French C."/>
            <person name="Gujja S."/>
            <person name="Hansen K."/>
            <person name="Keifenheim D."/>
            <person name="Levin J.Z."/>
            <person name="Mosher R.A."/>
            <person name="Mueller C.A."/>
            <person name="Pfiffner J."/>
            <person name="Priest M."/>
            <person name="Russ C."/>
            <person name="Smialowska A."/>
            <person name="Swoboda P."/>
            <person name="Sykes S.M."/>
            <person name="Vaughn M."/>
            <person name="Vengrova S."/>
            <person name="Yoder R."/>
            <person name="Zeng Q."/>
            <person name="Allshire R."/>
            <person name="Baulcombe D."/>
            <person name="Birren B.W."/>
            <person name="Brown W."/>
            <person name="Ekwall K."/>
            <person name="Kellis M."/>
            <person name="Leatherwood J."/>
            <person name="Levin H."/>
            <person name="Margalit H."/>
            <person name="Martienssen R."/>
            <person name="Nieduszynski C.A."/>
            <person name="Spatafora J.W."/>
            <person name="Friedman N."/>
            <person name="Dalgaard J.Z."/>
            <person name="Baumann P."/>
            <person name="Niki H."/>
            <person name="Regev A."/>
            <person name="Nusbaum C."/>
        </authorList>
    </citation>
    <scope>NUCLEOTIDE SEQUENCE [LARGE SCALE GENOMIC DNA]</scope>
    <source>
        <strain evidence="11">yFS275 / FY16936</strain>
    </source>
</reference>
<name>B6K1R0_SCHJY</name>
<evidence type="ECO:0000256" key="1">
    <source>
        <dbReference type="ARBA" id="ARBA00004123"/>
    </source>
</evidence>
<evidence type="ECO:0000256" key="4">
    <source>
        <dbReference type="ARBA" id="ARBA00022705"/>
    </source>
</evidence>
<dbReference type="AlphaFoldDB" id="B6K1R0"/>
<dbReference type="HOGENOM" id="CLU_014923_1_0_1"/>
<dbReference type="STRING" id="402676.B6K1R0"/>
<dbReference type="VEuPathDB" id="FungiDB:SJAG_02172"/>
<dbReference type="OMA" id="PFLDIEH"/>
<comment type="function">
    <text evidence="6">Accessory subunit of the DNA polymerase alpha complex (also known as the alpha DNA polymerase-primase complex) which plays an essential role in the initiation of DNA synthesis.</text>
</comment>
<dbReference type="eggNOG" id="KOG1625">
    <property type="taxonomic scope" value="Eukaryota"/>
</dbReference>
<keyword evidence="11" id="KW-1185">Reference proteome</keyword>
<dbReference type="PIRSF" id="PIRSF018300">
    <property type="entry name" value="DNA_pol_alph_2"/>
    <property type="match status" value="1"/>
</dbReference>
<dbReference type="InterPro" id="IPR016722">
    <property type="entry name" value="DNA_pol_alpha_bsu"/>
</dbReference>
<dbReference type="PANTHER" id="PTHR23061:SF12">
    <property type="entry name" value="DNA POLYMERASE ALPHA SUBUNIT B"/>
    <property type="match status" value="1"/>
</dbReference>
<dbReference type="JaponicusDB" id="SJAG_02172">
    <property type="gene designation" value="spb70"/>
</dbReference>
<evidence type="ECO:0000256" key="6">
    <source>
        <dbReference type="PIRNR" id="PIRNR018300"/>
    </source>
</evidence>